<proteinExistence type="predicted"/>
<accession>A0A7G9RTU6</accession>
<sequence>MKHRRSGHLLMATVICLGVPVCALAQAPGEDPIVLNKQINIQMLPLNQARTTNQIDYTNGLPAWQQAKLSRYTAKAFSADTTGISTEKDVVNTVKTQGGKTVCAQSVGSNTAAAAGAAKGSVTQNGDQVVVLRGDLVNVCF</sequence>
<dbReference type="KEGG" id="drg:H9K76_09620"/>
<name>A0A7G9RTU6_9BURK</name>
<feature type="chain" id="PRO_5028949062" description="DUF4148 domain-containing protein" evidence="1">
    <location>
        <begin position="26"/>
        <end position="141"/>
    </location>
</feature>
<dbReference type="RefSeq" id="WP_187599883.1">
    <property type="nucleotide sequence ID" value="NZ_CP060714.1"/>
</dbReference>
<keyword evidence="1" id="KW-0732">Signal</keyword>
<dbReference type="Proteomes" id="UP000515811">
    <property type="component" value="Chromosome"/>
</dbReference>
<evidence type="ECO:0008006" key="4">
    <source>
        <dbReference type="Google" id="ProtNLM"/>
    </source>
</evidence>
<dbReference type="EMBL" id="CP060714">
    <property type="protein sequence ID" value="QNN59021.1"/>
    <property type="molecule type" value="Genomic_DNA"/>
</dbReference>
<gene>
    <name evidence="2" type="ORF">H9K76_09620</name>
</gene>
<dbReference type="AlphaFoldDB" id="A0A7G9RTU6"/>
<protein>
    <recommendedName>
        <fullName evidence="4">DUF4148 domain-containing protein</fullName>
    </recommendedName>
</protein>
<evidence type="ECO:0000313" key="2">
    <source>
        <dbReference type="EMBL" id="QNN59021.1"/>
    </source>
</evidence>
<feature type="signal peptide" evidence="1">
    <location>
        <begin position="1"/>
        <end position="25"/>
    </location>
</feature>
<organism evidence="2 3">
    <name type="scientific">Diaphorobacter ruginosibacter</name>
    <dbReference type="NCBI Taxonomy" id="1715720"/>
    <lineage>
        <taxon>Bacteria</taxon>
        <taxon>Pseudomonadati</taxon>
        <taxon>Pseudomonadota</taxon>
        <taxon>Betaproteobacteria</taxon>
        <taxon>Burkholderiales</taxon>
        <taxon>Comamonadaceae</taxon>
        <taxon>Diaphorobacter</taxon>
    </lineage>
</organism>
<reference evidence="2 3" key="1">
    <citation type="submission" date="2020-08" db="EMBL/GenBank/DDBJ databases">
        <title>Genome sequence of Diaphorobacter ruginosibacter DSM 27467T.</title>
        <authorList>
            <person name="Hyun D.-W."/>
            <person name="Bae J.-W."/>
        </authorList>
    </citation>
    <scope>NUCLEOTIDE SEQUENCE [LARGE SCALE GENOMIC DNA]</scope>
    <source>
        <strain evidence="2 3">DSM 27467</strain>
    </source>
</reference>
<evidence type="ECO:0000256" key="1">
    <source>
        <dbReference type="SAM" id="SignalP"/>
    </source>
</evidence>
<evidence type="ECO:0000313" key="3">
    <source>
        <dbReference type="Proteomes" id="UP000515811"/>
    </source>
</evidence>
<keyword evidence="3" id="KW-1185">Reference proteome</keyword>